<dbReference type="AlphaFoldDB" id="A0A3B7MLN0"/>
<dbReference type="OrthoDB" id="964703at2"/>
<name>A0A3B7MLN0_9BACT</name>
<dbReference type="RefSeq" id="WP_119049713.1">
    <property type="nucleotide sequence ID" value="NZ_CP032157.1"/>
</dbReference>
<dbReference type="KEGG" id="pseg:D3H65_07675"/>
<organism evidence="2 3">
    <name type="scientific">Paraflavitalea soli</name>
    <dbReference type="NCBI Taxonomy" id="2315862"/>
    <lineage>
        <taxon>Bacteria</taxon>
        <taxon>Pseudomonadati</taxon>
        <taxon>Bacteroidota</taxon>
        <taxon>Chitinophagia</taxon>
        <taxon>Chitinophagales</taxon>
        <taxon>Chitinophagaceae</taxon>
        <taxon>Paraflavitalea</taxon>
    </lineage>
</organism>
<dbReference type="EMBL" id="CP032157">
    <property type="protein sequence ID" value="AXY73866.1"/>
    <property type="molecule type" value="Genomic_DNA"/>
</dbReference>
<reference evidence="2 3" key="1">
    <citation type="submission" date="2018-09" db="EMBL/GenBank/DDBJ databases">
        <title>Genome sequencing of strain 6GH32-13.</title>
        <authorList>
            <person name="Weon H.-Y."/>
            <person name="Heo J."/>
            <person name="Kwon S.-W."/>
        </authorList>
    </citation>
    <scope>NUCLEOTIDE SEQUENCE [LARGE SCALE GENOMIC DNA]</scope>
    <source>
        <strain evidence="2 3">5GH32-13</strain>
    </source>
</reference>
<feature type="coiled-coil region" evidence="1">
    <location>
        <begin position="2"/>
        <end position="57"/>
    </location>
</feature>
<evidence type="ECO:0000313" key="3">
    <source>
        <dbReference type="Proteomes" id="UP000263900"/>
    </source>
</evidence>
<evidence type="ECO:0000313" key="2">
    <source>
        <dbReference type="EMBL" id="AXY73866.1"/>
    </source>
</evidence>
<keyword evidence="3" id="KW-1185">Reference proteome</keyword>
<evidence type="ECO:0000256" key="1">
    <source>
        <dbReference type="SAM" id="Coils"/>
    </source>
</evidence>
<dbReference type="Proteomes" id="UP000263900">
    <property type="component" value="Chromosome"/>
</dbReference>
<protein>
    <submittedName>
        <fullName evidence="2">Uncharacterized protein</fullName>
    </submittedName>
</protein>
<gene>
    <name evidence="2" type="ORF">D3H65_07675</name>
</gene>
<keyword evidence="1" id="KW-0175">Coiled coil</keyword>
<accession>A0A3B7MLN0</accession>
<proteinExistence type="predicted"/>
<sequence length="76" mass="8863">MANTLEQELYKYIIQLDDAEKKSVLQMLKTFLKGREKKVAGTNIEQYNKEIDEAIARVEAGEFYSQEEVDKMSKGW</sequence>